<feature type="domain" description="Toprim" evidence="12">
    <location>
        <begin position="3"/>
        <end position="121"/>
    </location>
</feature>
<dbReference type="GO" id="GO:0008270">
    <property type="term" value="F:zinc ion binding"/>
    <property type="evidence" value="ECO:0007669"/>
    <property type="project" value="UniProtKB-KW"/>
</dbReference>
<comment type="function">
    <text evidence="10">Releases the supercoiling and torsional tension of DNA, which is introduced during the DNA replication and transcription, by transiently cleaving and rejoining one strand of the DNA duplex. Introduces a single-strand break via transesterification at a target site in duplex DNA. The scissile phosphodiester is attacked by the catalytic tyrosine of the enzyme, resulting in the formation of a DNA-(5'-phosphotyrosyl)-enzyme intermediate and the expulsion of a 3'-OH DNA strand. The free DNA strand then undergoes passage around the unbroken strand, thus removing DNA supercoils. Finally, in the religation step, the DNA 3'-OH attacks the covalent intermediate to expel the active-site tyrosine and restore the DNA phosphodiester backbone.</text>
</comment>
<keyword evidence="7 10" id="KW-0799">Topoisomerase</keyword>
<dbReference type="PANTHER" id="PTHR42785">
    <property type="entry name" value="DNA TOPOISOMERASE, TYPE IA, CORE"/>
    <property type="match status" value="1"/>
</dbReference>
<dbReference type="InterPro" id="IPR028612">
    <property type="entry name" value="Topoisom_1_IA"/>
</dbReference>
<dbReference type="Pfam" id="PF01131">
    <property type="entry name" value="Topoisom_bac"/>
    <property type="match status" value="1"/>
</dbReference>
<dbReference type="InterPro" id="IPR023405">
    <property type="entry name" value="Topo_IA_core_domain"/>
</dbReference>
<dbReference type="SUPFAM" id="SSF57783">
    <property type="entry name" value="Zinc beta-ribbon"/>
    <property type="match status" value="1"/>
</dbReference>
<dbReference type="InterPro" id="IPR013825">
    <property type="entry name" value="Topo_IA_cen_sub2"/>
</dbReference>
<dbReference type="RefSeq" id="WP_001286960.1">
    <property type="nucleotide sequence ID" value="NZ_CP007512.1"/>
</dbReference>
<evidence type="ECO:0000256" key="3">
    <source>
        <dbReference type="ARBA" id="ARBA00022723"/>
    </source>
</evidence>
<dbReference type="PRINTS" id="PR00417">
    <property type="entry name" value="PRTPISMRASEI"/>
</dbReference>
<gene>
    <name evidence="10" type="primary">topA</name>
    <name evidence="14" type="ORF">CY96_18240</name>
</gene>
<dbReference type="Pfam" id="PF01396">
    <property type="entry name" value="Zn_ribbon_Top1"/>
    <property type="match status" value="3"/>
</dbReference>
<evidence type="ECO:0000256" key="4">
    <source>
        <dbReference type="ARBA" id="ARBA00022771"/>
    </source>
</evidence>
<feature type="site" description="Interaction with DNA" evidence="10">
    <location>
        <position position="155"/>
    </location>
</feature>
<dbReference type="SUPFAM" id="SSF56712">
    <property type="entry name" value="Prokaryotic type I DNA topoisomerase"/>
    <property type="match status" value="1"/>
</dbReference>
<dbReference type="SMART" id="SM00436">
    <property type="entry name" value="TOP1Bc"/>
    <property type="match status" value="1"/>
</dbReference>
<evidence type="ECO:0000256" key="8">
    <source>
        <dbReference type="ARBA" id="ARBA00023125"/>
    </source>
</evidence>
<dbReference type="InterPro" id="IPR013824">
    <property type="entry name" value="Topo_IA_cen_sub1"/>
</dbReference>
<dbReference type="InterPro" id="IPR003601">
    <property type="entry name" value="Topo_IA_2"/>
</dbReference>
<feature type="site" description="Interaction with DNA" evidence="10">
    <location>
        <position position="139"/>
    </location>
</feature>
<dbReference type="InterPro" id="IPR023406">
    <property type="entry name" value="Topo_IA_AS"/>
</dbReference>
<evidence type="ECO:0000259" key="12">
    <source>
        <dbReference type="PROSITE" id="PS50880"/>
    </source>
</evidence>
<accession>A0A9W3PS40</accession>
<dbReference type="InterPro" id="IPR013826">
    <property type="entry name" value="Topo_IA_cen_sub3"/>
</dbReference>
<keyword evidence="8 10" id="KW-0238">DNA-binding</keyword>
<dbReference type="GO" id="GO:0006265">
    <property type="term" value="P:DNA topological change"/>
    <property type="evidence" value="ECO:0007669"/>
    <property type="project" value="UniProtKB-UniRule"/>
</dbReference>
<protein>
    <recommendedName>
        <fullName evidence="10">DNA topoisomerase 1</fullName>
        <ecNumber evidence="10">5.6.2.1</ecNumber>
    </recommendedName>
    <alternativeName>
        <fullName evidence="10">DNA topoisomerase I</fullName>
    </alternativeName>
</protein>
<dbReference type="Gene3D" id="3.30.65.10">
    <property type="entry name" value="Bacterial Topoisomerase I, domain 1"/>
    <property type="match status" value="1"/>
</dbReference>
<dbReference type="AlphaFoldDB" id="A0A9W3PS40"/>
<dbReference type="GO" id="GO:0005694">
    <property type="term" value="C:chromosome"/>
    <property type="evidence" value="ECO:0007669"/>
    <property type="project" value="InterPro"/>
</dbReference>
<feature type="region of interest" description="Interaction with DNA" evidence="10">
    <location>
        <begin position="163"/>
        <end position="168"/>
    </location>
</feature>
<keyword evidence="3" id="KW-0479">Metal-binding</keyword>
<keyword evidence="5" id="KW-0862">Zinc</keyword>
<dbReference type="PROSITE" id="PS50880">
    <property type="entry name" value="TOPRIM"/>
    <property type="match status" value="1"/>
</dbReference>
<dbReference type="Gene3D" id="3.40.50.140">
    <property type="match status" value="1"/>
</dbReference>
<dbReference type="PANTHER" id="PTHR42785:SF1">
    <property type="entry name" value="DNA TOPOISOMERASE"/>
    <property type="match status" value="1"/>
</dbReference>
<feature type="site" description="Interaction with DNA" evidence="10">
    <location>
        <position position="490"/>
    </location>
</feature>
<comment type="similarity">
    <text evidence="2 10">Belongs to the type IA topoisomerase family.</text>
</comment>
<feature type="active site" description="O-(5'-phospho-DNA)-tyrosine intermediate" evidence="10">
    <location>
        <position position="298"/>
    </location>
</feature>
<evidence type="ECO:0000256" key="5">
    <source>
        <dbReference type="ARBA" id="ARBA00022833"/>
    </source>
</evidence>
<sequence>MSDYLVIVESPSKAKTIEKYLGKKYKVVASMGHVRDLPKSQMGIEVKNNFTPKYITIRGKGPVLKDLKSAAKKAKKVYLAADPDREGEAIAWHLANTLNVDVESDCRVVFNEITKDAIKESFKHPRAINMDLVDAQQARRILDRLVGYNISPLLWKKVKKGLSAGRVQSVAVRLIIEREREIQNFEPEEFWTIKTEFVKGKDTFEASFYGVDGEKVQLTNETQVNEIIEQMKDNAFSVDNVTRKERKRNPALPFTTSSLQQEAARKLNMRAKKTMMLAQQLYEGIDLGKQGTVGLITYMRTDSTRISETAQTEARTYITEAYGTEYIGTEKKKETKKSNAQDAHEAIRPTSVMRKPEELKSFLGRDQLRLYKLIWERFVASQMASAIMDTVTARLINNNVQFRASGSVVKFPGFMKVYVESKDDGAEEKDKMLPPLEVGETVFSKDLEPKQHFTQPPPRYTEARLVRTLEELGIGRPSTYVPTLETIQKRGYVGLDNKRFVPTELGEIVIELILEFFPEIINIEFTANMEQSLDEVEEGNANWVKIVDDFYVGFEPRLEKAEKEMREVEIKDEPAGEDCELCNHPMVFKMGKYGKFMACSNFPDCRNTKPIVKEIGVTCPKCDKGQIIERRSNKKKRLFYGCGTYPECDFVSWDKPIGRKCPKCEGMLVEKKLKKGVQVQCISCDYEEEQQM</sequence>
<dbReference type="InterPro" id="IPR003602">
    <property type="entry name" value="Topo_IA_DNA-bd_dom"/>
</dbReference>
<comment type="catalytic activity">
    <reaction evidence="1 10">
        <text>ATP-independent breakage of single-stranded DNA, followed by passage and rejoining.</text>
        <dbReference type="EC" id="5.6.2.1"/>
    </reaction>
</comment>
<dbReference type="SMART" id="SM00437">
    <property type="entry name" value="TOP1Ac"/>
    <property type="match status" value="1"/>
</dbReference>
<dbReference type="CDD" id="cd03363">
    <property type="entry name" value="TOPRIM_TopoIA_TopoI"/>
    <property type="match status" value="1"/>
</dbReference>
<dbReference type="InterPro" id="IPR034149">
    <property type="entry name" value="TOPRIM_TopoI"/>
</dbReference>
<evidence type="ECO:0000313" key="15">
    <source>
        <dbReference type="Proteomes" id="UP000031778"/>
    </source>
</evidence>
<dbReference type="HAMAP" id="MF_00952">
    <property type="entry name" value="Topoisom_1_prok"/>
    <property type="match status" value="1"/>
</dbReference>
<feature type="compositionally biased region" description="Basic and acidic residues" evidence="11">
    <location>
        <begin position="332"/>
        <end position="347"/>
    </location>
</feature>
<proteinExistence type="inferred from homology"/>
<evidence type="ECO:0000256" key="10">
    <source>
        <dbReference type="HAMAP-Rule" id="MF_00952"/>
    </source>
</evidence>
<evidence type="ECO:0000256" key="2">
    <source>
        <dbReference type="ARBA" id="ARBA00009446"/>
    </source>
</evidence>
<name>A0A9W3PS40_9BACI</name>
<keyword evidence="9 10" id="KW-0413">Isomerase</keyword>
<dbReference type="EC" id="5.6.2.1" evidence="10"/>
<dbReference type="Gene3D" id="1.10.290.10">
    <property type="entry name" value="Topoisomerase I, domain 4"/>
    <property type="match status" value="1"/>
</dbReference>
<dbReference type="SMART" id="SM00493">
    <property type="entry name" value="TOPRIM"/>
    <property type="match status" value="1"/>
</dbReference>
<feature type="site" description="Interaction with DNA" evidence="10">
    <location>
        <position position="140"/>
    </location>
</feature>
<dbReference type="PROSITE" id="PS52039">
    <property type="entry name" value="TOPO_IA_2"/>
    <property type="match status" value="1"/>
</dbReference>
<dbReference type="InterPro" id="IPR013498">
    <property type="entry name" value="Topo_IA_Znf"/>
</dbReference>
<feature type="site" description="Interaction with DNA" evidence="10">
    <location>
        <position position="148"/>
    </location>
</feature>
<dbReference type="GO" id="GO:0003917">
    <property type="term" value="F:DNA topoisomerase type I (single strand cut, ATP-independent) activity"/>
    <property type="evidence" value="ECO:0007669"/>
    <property type="project" value="UniProtKB-UniRule"/>
</dbReference>
<keyword evidence="15" id="KW-1185">Reference proteome</keyword>
<dbReference type="CDD" id="cd00186">
    <property type="entry name" value="TOP1Ac"/>
    <property type="match status" value="1"/>
</dbReference>
<feature type="domain" description="Topo IA-type catalytic" evidence="13">
    <location>
        <begin position="129"/>
        <end position="558"/>
    </location>
</feature>
<comment type="subunit">
    <text evidence="10">Monomer.</text>
</comment>
<dbReference type="Proteomes" id="UP000031778">
    <property type="component" value="Chromosome"/>
</dbReference>
<dbReference type="EMBL" id="CP007512">
    <property type="protein sequence ID" value="AHX19856.1"/>
    <property type="molecule type" value="Genomic_DNA"/>
</dbReference>
<keyword evidence="6" id="KW-0460">Magnesium</keyword>
<dbReference type="KEGG" id="bby:CY96_18240"/>
<evidence type="ECO:0000256" key="11">
    <source>
        <dbReference type="SAM" id="MobiDB-lite"/>
    </source>
</evidence>
<evidence type="ECO:0000256" key="7">
    <source>
        <dbReference type="ARBA" id="ARBA00023029"/>
    </source>
</evidence>
<organism evidence="14 15">
    <name type="scientific">Bacillus bombysepticus str. Wang</name>
    <dbReference type="NCBI Taxonomy" id="1330043"/>
    <lineage>
        <taxon>Bacteria</taxon>
        <taxon>Bacillati</taxon>
        <taxon>Bacillota</taxon>
        <taxon>Bacilli</taxon>
        <taxon>Bacillales</taxon>
        <taxon>Bacillaceae</taxon>
        <taxon>Bacillus</taxon>
        <taxon>Bacillus cereus group</taxon>
    </lineage>
</organism>
<evidence type="ECO:0000256" key="9">
    <source>
        <dbReference type="ARBA" id="ARBA00023235"/>
    </source>
</evidence>
<feature type="site" description="Interaction with DNA" evidence="10">
    <location>
        <position position="33"/>
    </location>
</feature>
<dbReference type="Gene3D" id="1.10.460.10">
    <property type="entry name" value="Topoisomerase I, domain 2"/>
    <property type="match status" value="1"/>
</dbReference>
<dbReference type="InterPro" id="IPR005733">
    <property type="entry name" value="TopoI_bac-type"/>
</dbReference>
<feature type="site" description="Interaction with DNA" evidence="10">
    <location>
        <position position="300"/>
    </location>
</feature>
<dbReference type="NCBIfam" id="TIGR01051">
    <property type="entry name" value="topA_bact"/>
    <property type="match status" value="1"/>
</dbReference>
<dbReference type="GO" id="GO:0003677">
    <property type="term" value="F:DNA binding"/>
    <property type="evidence" value="ECO:0007669"/>
    <property type="project" value="UniProtKB-KW"/>
</dbReference>
<dbReference type="InterPro" id="IPR013497">
    <property type="entry name" value="Topo_IA_cen"/>
</dbReference>
<reference evidence="14 15" key="1">
    <citation type="submission" date="2014-03" db="EMBL/GenBank/DDBJ databases">
        <title>The Complete Genome Sequence of Bacillus bombyseptieus.</title>
        <authorList>
            <person name="Cheng T."/>
            <person name="Lin P."/>
            <person name="Jin S."/>
            <person name="Wu Y."/>
            <person name="Fu B."/>
            <person name="Long R."/>
            <person name="Liu D."/>
            <person name="Guo Y."/>
            <person name="Peng L."/>
            <person name="Xia Q."/>
        </authorList>
    </citation>
    <scope>NUCLEOTIDE SEQUENCE [LARGE SCALE GENOMIC DNA]</scope>
    <source>
        <strain evidence="15">wang</strain>
    </source>
</reference>
<evidence type="ECO:0000256" key="1">
    <source>
        <dbReference type="ARBA" id="ARBA00000213"/>
    </source>
</evidence>
<dbReference type="InterPro" id="IPR000380">
    <property type="entry name" value="Topo_IA"/>
</dbReference>
<evidence type="ECO:0000256" key="6">
    <source>
        <dbReference type="ARBA" id="ARBA00022842"/>
    </source>
</evidence>
<dbReference type="InterPro" id="IPR006171">
    <property type="entry name" value="TOPRIM_dom"/>
</dbReference>
<feature type="region of interest" description="Disordered" evidence="11">
    <location>
        <begin position="332"/>
        <end position="351"/>
    </location>
</feature>
<dbReference type="PROSITE" id="PS00396">
    <property type="entry name" value="TOPO_IA_1"/>
    <property type="match status" value="1"/>
</dbReference>
<evidence type="ECO:0000259" key="13">
    <source>
        <dbReference type="PROSITE" id="PS52039"/>
    </source>
</evidence>
<dbReference type="Gene3D" id="2.70.20.10">
    <property type="entry name" value="Topoisomerase I, domain 3"/>
    <property type="match status" value="1"/>
</dbReference>
<evidence type="ECO:0000313" key="14">
    <source>
        <dbReference type="EMBL" id="AHX19856.1"/>
    </source>
</evidence>
<dbReference type="Pfam" id="PF01751">
    <property type="entry name" value="Toprim"/>
    <property type="match status" value="1"/>
</dbReference>
<keyword evidence="4" id="KW-0863">Zinc-finger</keyword>
<feature type="site" description="Interaction with DNA" evidence="10">
    <location>
        <position position="143"/>
    </location>
</feature>